<reference evidence="6" key="2">
    <citation type="journal article" date="2023" name="Science">
        <title>Genomic signatures of disease resistance in endangered staghorn corals.</title>
        <authorList>
            <person name="Vollmer S.V."/>
            <person name="Selwyn J.D."/>
            <person name="Despard B.A."/>
            <person name="Roesel C.L."/>
        </authorList>
    </citation>
    <scope>NUCLEOTIDE SEQUENCE</scope>
    <source>
        <strain evidence="6">K2</strain>
    </source>
</reference>
<dbReference type="InterPro" id="IPR008983">
    <property type="entry name" value="Tumour_necrosis_fac-like_dom"/>
</dbReference>
<dbReference type="InterPro" id="IPR006052">
    <property type="entry name" value="TNF_dom"/>
</dbReference>
<gene>
    <name evidence="6" type="ORF">P5673_008099</name>
</gene>
<evidence type="ECO:0000259" key="5">
    <source>
        <dbReference type="PROSITE" id="PS50049"/>
    </source>
</evidence>
<dbReference type="PANTHER" id="PTHR11471">
    <property type="entry name" value="TUMOR NECROSIS FACTOR FAMILY MEMBER"/>
    <property type="match status" value="1"/>
</dbReference>
<reference evidence="6" key="1">
    <citation type="journal article" date="2023" name="G3 (Bethesda)">
        <title>Whole genome assembly and annotation of the endangered Caribbean coral Acropora cervicornis.</title>
        <authorList>
            <person name="Selwyn J.D."/>
            <person name="Vollmer S.V."/>
        </authorList>
    </citation>
    <scope>NUCLEOTIDE SEQUENCE</scope>
    <source>
        <strain evidence="6">K2</strain>
    </source>
</reference>
<dbReference type="PROSITE" id="PS50049">
    <property type="entry name" value="THD_2"/>
    <property type="match status" value="1"/>
</dbReference>
<feature type="domain" description="THD" evidence="5">
    <location>
        <begin position="1"/>
        <end position="126"/>
    </location>
</feature>
<dbReference type="AlphaFoldDB" id="A0AAD9QUG9"/>
<organism evidence="6 7">
    <name type="scientific">Acropora cervicornis</name>
    <name type="common">Staghorn coral</name>
    <dbReference type="NCBI Taxonomy" id="6130"/>
    <lineage>
        <taxon>Eukaryota</taxon>
        <taxon>Metazoa</taxon>
        <taxon>Cnidaria</taxon>
        <taxon>Anthozoa</taxon>
        <taxon>Hexacorallia</taxon>
        <taxon>Scleractinia</taxon>
        <taxon>Astrocoeniina</taxon>
        <taxon>Acroporidae</taxon>
        <taxon>Acropora</taxon>
    </lineage>
</organism>
<evidence type="ECO:0000313" key="6">
    <source>
        <dbReference type="EMBL" id="KAK2567306.1"/>
    </source>
</evidence>
<dbReference type="Proteomes" id="UP001249851">
    <property type="component" value="Unassembled WGS sequence"/>
</dbReference>
<comment type="subcellular location">
    <subcellularLocation>
        <location evidence="1">Membrane</location>
    </subcellularLocation>
</comment>
<keyword evidence="3" id="KW-0202">Cytokine</keyword>
<evidence type="ECO:0000256" key="4">
    <source>
        <dbReference type="ARBA" id="ARBA00023136"/>
    </source>
</evidence>
<accession>A0AAD9QUG9</accession>
<dbReference type="Gene3D" id="2.60.120.40">
    <property type="match status" value="1"/>
</dbReference>
<comment type="similarity">
    <text evidence="2">Belongs to the tumor necrosis factor family.</text>
</comment>
<dbReference type="SUPFAM" id="SSF49842">
    <property type="entry name" value="TNF-like"/>
    <property type="match status" value="1"/>
</dbReference>
<proteinExistence type="inferred from homology"/>
<keyword evidence="7" id="KW-1185">Reference proteome</keyword>
<dbReference type="GO" id="GO:0005164">
    <property type="term" value="F:tumor necrosis factor receptor binding"/>
    <property type="evidence" value="ECO:0007669"/>
    <property type="project" value="InterPro"/>
</dbReference>
<dbReference type="EMBL" id="JARQWQ010000014">
    <property type="protein sequence ID" value="KAK2567306.1"/>
    <property type="molecule type" value="Genomic_DNA"/>
</dbReference>
<comment type="caution">
    <text evidence="6">The sequence shown here is derived from an EMBL/GenBank/DDBJ whole genome shotgun (WGS) entry which is preliminary data.</text>
</comment>
<dbReference type="PANTHER" id="PTHR11471:SF13">
    <property type="entry name" value="TNF FAMILY PROFILE DOMAIN-CONTAINING PROTEIN"/>
    <property type="match status" value="1"/>
</dbReference>
<evidence type="ECO:0000256" key="1">
    <source>
        <dbReference type="ARBA" id="ARBA00004370"/>
    </source>
</evidence>
<sequence length="126" mass="14157">MASLDEGERSVHTNNKKETLIKWPQRGGRGLRDDGKLTVPISGRYFIYAQIYYHNNNGRVYIRVNSKVVTMINPMKSSNSEGSLYTGGVFTLKAGDVITMTTTSWPTSVTKVWMGKFHSFMGAFLI</sequence>
<name>A0AAD9QUG9_ACRCE</name>
<dbReference type="GO" id="GO:0006955">
    <property type="term" value="P:immune response"/>
    <property type="evidence" value="ECO:0007669"/>
    <property type="project" value="InterPro"/>
</dbReference>
<dbReference type="Pfam" id="PF00229">
    <property type="entry name" value="TNF"/>
    <property type="match status" value="1"/>
</dbReference>
<protein>
    <recommendedName>
        <fullName evidence="5">THD domain-containing protein</fullName>
    </recommendedName>
</protein>
<evidence type="ECO:0000256" key="2">
    <source>
        <dbReference type="ARBA" id="ARBA00008670"/>
    </source>
</evidence>
<dbReference type="GO" id="GO:0016020">
    <property type="term" value="C:membrane"/>
    <property type="evidence" value="ECO:0007669"/>
    <property type="project" value="UniProtKB-SubCell"/>
</dbReference>
<dbReference type="GO" id="GO:0005615">
    <property type="term" value="C:extracellular space"/>
    <property type="evidence" value="ECO:0007669"/>
    <property type="project" value="UniProtKB-KW"/>
</dbReference>
<evidence type="ECO:0000256" key="3">
    <source>
        <dbReference type="ARBA" id="ARBA00022514"/>
    </source>
</evidence>
<evidence type="ECO:0000313" key="7">
    <source>
        <dbReference type="Proteomes" id="UP001249851"/>
    </source>
</evidence>
<dbReference type="GO" id="GO:0005125">
    <property type="term" value="F:cytokine activity"/>
    <property type="evidence" value="ECO:0007669"/>
    <property type="project" value="UniProtKB-KW"/>
</dbReference>
<keyword evidence="4" id="KW-0472">Membrane</keyword>